<gene>
    <name evidence="1" type="ORF">EZS28_051975</name>
</gene>
<evidence type="ECO:0000313" key="1">
    <source>
        <dbReference type="EMBL" id="KAA6348556.1"/>
    </source>
</evidence>
<proteinExistence type="predicted"/>
<comment type="caution">
    <text evidence="1">The sequence shown here is derived from an EMBL/GenBank/DDBJ whole genome shotgun (WGS) entry which is preliminary data.</text>
</comment>
<sequence>TESSLTKTKIGAGSDEYEKVNLYNLMGYDGADTLAIPLYYVYPEIPPIVASIVPPDQDIESSVVVLISVPAVNQIFPSSSIYRIDLISVTVPDSVSEFEI</sequence>
<feature type="non-terminal residue" evidence="1">
    <location>
        <position position="1"/>
    </location>
</feature>
<accession>A0A5J4SR34</accession>
<dbReference type="Proteomes" id="UP000324800">
    <property type="component" value="Unassembled WGS sequence"/>
</dbReference>
<name>A0A5J4SR34_9EUKA</name>
<organism evidence="1 2">
    <name type="scientific">Streblomastix strix</name>
    <dbReference type="NCBI Taxonomy" id="222440"/>
    <lineage>
        <taxon>Eukaryota</taxon>
        <taxon>Metamonada</taxon>
        <taxon>Preaxostyla</taxon>
        <taxon>Oxymonadida</taxon>
        <taxon>Streblomastigidae</taxon>
        <taxon>Streblomastix</taxon>
    </lineage>
</organism>
<dbReference type="AlphaFoldDB" id="A0A5J4SR34"/>
<evidence type="ECO:0000313" key="2">
    <source>
        <dbReference type="Proteomes" id="UP000324800"/>
    </source>
</evidence>
<protein>
    <submittedName>
        <fullName evidence="1">Uncharacterized protein</fullName>
    </submittedName>
</protein>
<reference evidence="1 2" key="1">
    <citation type="submission" date="2019-03" db="EMBL/GenBank/DDBJ databases">
        <title>Single cell metagenomics reveals metabolic interactions within the superorganism composed of flagellate Streblomastix strix and complex community of Bacteroidetes bacteria on its surface.</title>
        <authorList>
            <person name="Treitli S.C."/>
            <person name="Kolisko M."/>
            <person name="Husnik F."/>
            <person name="Keeling P."/>
            <person name="Hampl V."/>
        </authorList>
    </citation>
    <scope>NUCLEOTIDE SEQUENCE [LARGE SCALE GENOMIC DNA]</scope>
    <source>
        <strain evidence="1">ST1C</strain>
    </source>
</reference>
<dbReference type="EMBL" id="SNRW01039903">
    <property type="protein sequence ID" value="KAA6348556.1"/>
    <property type="molecule type" value="Genomic_DNA"/>
</dbReference>